<keyword evidence="3 5" id="KW-1133">Transmembrane helix</keyword>
<keyword evidence="2 5" id="KW-0812">Transmembrane</keyword>
<sequence>MSTKMSGVIMVMFIGTILACMASANGCINDASRAWFSMSRDTLIPEAFSAVHPKYRTPYRAILFILPISMAFGFTGLLDQVITFSIMSALLVYLFMAYMMFKFRKMYPMGSIQHGYVAPWHPFPAIILLVLTLTTLTGMYFGYWVNLLAGLLFYFLASLWFSLHPYKFVDTKAFLKVDATRWPRTRGY</sequence>
<comment type="caution">
    <text evidence="7">The sequence shown here is derived from an EMBL/GenBank/DDBJ whole genome shotgun (WGS) entry which is preliminary data.</text>
</comment>
<evidence type="ECO:0000256" key="3">
    <source>
        <dbReference type="ARBA" id="ARBA00022989"/>
    </source>
</evidence>
<reference evidence="7 8" key="1">
    <citation type="submission" date="2016-09" db="EMBL/GenBank/DDBJ databases">
        <title>Complete genome of Desulfosporosinus sp. OL.</title>
        <authorList>
            <person name="Mardanov A."/>
            <person name="Beletsky A."/>
            <person name="Panova A."/>
            <person name="Karnachuk O."/>
            <person name="Ravin N."/>
        </authorList>
    </citation>
    <scope>NUCLEOTIDE SEQUENCE [LARGE SCALE GENOMIC DNA]</scope>
    <source>
        <strain evidence="7 8">OL</strain>
    </source>
</reference>
<keyword evidence="4 5" id="KW-0472">Membrane</keyword>
<dbReference type="AlphaFoldDB" id="A0A1Q8QXJ0"/>
<feature type="transmembrane region" description="Helical" evidence="5">
    <location>
        <begin position="122"/>
        <end position="141"/>
    </location>
</feature>
<dbReference type="STRING" id="1888891.DSOL_1940"/>
<proteinExistence type="predicted"/>
<dbReference type="Gene3D" id="1.20.1740.10">
    <property type="entry name" value="Amino acid/polyamine transporter I"/>
    <property type="match status" value="1"/>
</dbReference>
<dbReference type="GO" id="GO:0016020">
    <property type="term" value="C:membrane"/>
    <property type="evidence" value="ECO:0007669"/>
    <property type="project" value="UniProtKB-SubCell"/>
</dbReference>
<evidence type="ECO:0000256" key="4">
    <source>
        <dbReference type="ARBA" id="ARBA00023136"/>
    </source>
</evidence>
<keyword evidence="8" id="KW-1185">Reference proteome</keyword>
<feature type="transmembrane region" description="Helical" evidence="5">
    <location>
        <begin position="147"/>
        <end position="166"/>
    </location>
</feature>
<dbReference type="PROSITE" id="PS51257">
    <property type="entry name" value="PROKAR_LIPOPROTEIN"/>
    <property type="match status" value="1"/>
</dbReference>
<evidence type="ECO:0000313" key="8">
    <source>
        <dbReference type="Proteomes" id="UP000186102"/>
    </source>
</evidence>
<gene>
    <name evidence="7" type="ORF">DSOL_1940</name>
</gene>
<accession>A0A1Q8QXJ0</accession>
<evidence type="ECO:0000256" key="5">
    <source>
        <dbReference type="SAM" id="Phobius"/>
    </source>
</evidence>
<evidence type="ECO:0000256" key="2">
    <source>
        <dbReference type="ARBA" id="ARBA00022692"/>
    </source>
</evidence>
<evidence type="ECO:0000259" key="6">
    <source>
        <dbReference type="Pfam" id="PF00324"/>
    </source>
</evidence>
<comment type="subcellular location">
    <subcellularLocation>
        <location evidence="1">Membrane</location>
        <topology evidence="1">Multi-pass membrane protein</topology>
    </subcellularLocation>
</comment>
<dbReference type="GO" id="GO:0055085">
    <property type="term" value="P:transmembrane transport"/>
    <property type="evidence" value="ECO:0007669"/>
    <property type="project" value="InterPro"/>
</dbReference>
<dbReference type="PANTHER" id="PTHR42770">
    <property type="entry name" value="AMINO ACID TRANSPORTER-RELATED"/>
    <property type="match status" value="1"/>
</dbReference>
<dbReference type="PANTHER" id="PTHR42770:SF7">
    <property type="entry name" value="MEMBRANE PROTEIN"/>
    <property type="match status" value="1"/>
</dbReference>
<dbReference type="InterPro" id="IPR004841">
    <property type="entry name" value="AA-permease/SLC12A_dom"/>
</dbReference>
<dbReference type="Pfam" id="PF00324">
    <property type="entry name" value="AA_permease"/>
    <property type="match status" value="1"/>
</dbReference>
<name>A0A1Q8QXJ0_9FIRM</name>
<protein>
    <submittedName>
        <fullName evidence="7">Permaease transmembrane protein</fullName>
    </submittedName>
</protein>
<evidence type="ECO:0000313" key="7">
    <source>
        <dbReference type="EMBL" id="OLN32067.1"/>
    </source>
</evidence>
<feature type="transmembrane region" description="Helical" evidence="5">
    <location>
        <begin position="84"/>
        <end position="101"/>
    </location>
</feature>
<evidence type="ECO:0000256" key="1">
    <source>
        <dbReference type="ARBA" id="ARBA00004141"/>
    </source>
</evidence>
<organism evidence="7 8">
    <name type="scientific">Desulfosporosinus metallidurans</name>
    <dbReference type="NCBI Taxonomy" id="1888891"/>
    <lineage>
        <taxon>Bacteria</taxon>
        <taxon>Bacillati</taxon>
        <taxon>Bacillota</taxon>
        <taxon>Clostridia</taxon>
        <taxon>Eubacteriales</taxon>
        <taxon>Desulfitobacteriaceae</taxon>
        <taxon>Desulfosporosinus</taxon>
    </lineage>
</organism>
<dbReference type="EMBL" id="MLBF01000011">
    <property type="protein sequence ID" value="OLN32067.1"/>
    <property type="molecule type" value="Genomic_DNA"/>
</dbReference>
<dbReference type="InterPro" id="IPR050367">
    <property type="entry name" value="APC_superfamily"/>
</dbReference>
<feature type="transmembrane region" description="Helical" evidence="5">
    <location>
        <begin position="6"/>
        <end position="28"/>
    </location>
</feature>
<dbReference type="Proteomes" id="UP000186102">
    <property type="component" value="Unassembled WGS sequence"/>
</dbReference>
<feature type="transmembrane region" description="Helical" evidence="5">
    <location>
        <begin position="61"/>
        <end position="78"/>
    </location>
</feature>
<feature type="domain" description="Amino acid permease/ SLC12A" evidence="6">
    <location>
        <begin position="3"/>
        <end position="146"/>
    </location>
</feature>